<keyword evidence="7 15" id="KW-0028">Amino-acid biosynthesis</keyword>
<evidence type="ECO:0000256" key="2">
    <source>
        <dbReference type="ARBA" id="ARBA00004873"/>
    </source>
</evidence>
<keyword evidence="9 15" id="KW-0822">Tryptophan biosynthesis</keyword>
<comment type="cofactor">
    <cofactor evidence="1 15">
        <name>Mg(2+)</name>
        <dbReference type="ChEBI" id="CHEBI:18420"/>
    </cofactor>
</comment>
<evidence type="ECO:0000256" key="4">
    <source>
        <dbReference type="ARBA" id="ARBA00011575"/>
    </source>
</evidence>
<comment type="catalytic activity">
    <reaction evidence="14 15">
        <text>chorismate + L-glutamine = anthranilate + pyruvate + L-glutamate + H(+)</text>
        <dbReference type="Rhea" id="RHEA:21732"/>
        <dbReference type="ChEBI" id="CHEBI:15361"/>
        <dbReference type="ChEBI" id="CHEBI:15378"/>
        <dbReference type="ChEBI" id="CHEBI:16567"/>
        <dbReference type="ChEBI" id="CHEBI:29748"/>
        <dbReference type="ChEBI" id="CHEBI:29985"/>
        <dbReference type="ChEBI" id="CHEBI:58359"/>
        <dbReference type="EC" id="4.1.3.27"/>
    </reaction>
</comment>
<dbReference type="SUPFAM" id="SSF56322">
    <property type="entry name" value="ADC synthase"/>
    <property type="match status" value="1"/>
</dbReference>
<dbReference type="EMBL" id="CP123584">
    <property type="protein sequence ID" value="WZK90886.1"/>
    <property type="molecule type" value="Genomic_DNA"/>
</dbReference>
<dbReference type="InterPro" id="IPR005801">
    <property type="entry name" value="ADC_synthase"/>
</dbReference>
<evidence type="ECO:0000313" key="18">
    <source>
        <dbReference type="EMBL" id="WZK90886.1"/>
    </source>
</evidence>
<dbReference type="InterPro" id="IPR006805">
    <property type="entry name" value="Anth_synth_I_N"/>
</dbReference>
<dbReference type="Proteomes" id="UP001623232">
    <property type="component" value="Chromosome"/>
</dbReference>
<comment type="pathway">
    <text evidence="2 15">Amino-acid biosynthesis; L-tryptophan biosynthesis; L-tryptophan from chorismate: step 1/5.</text>
</comment>
<evidence type="ECO:0000256" key="13">
    <source>
        <dbReference type="ARBA" id="ARBA00025634"/>
    </source>
</evidence>
<proteinExistence type="inferred from homology"/>
<evidence type="ECO:0000256" key="12">
    <source>
        <dbReference type="ARBA" id="ARBA00023239"/>
    </source>
</evidence>
<keyword evidence="8 15" id="KW-0479">Metal-binding</keyword>
<keyword evidence="12 15" id="KW-0456">Lyase</keyword>
<dbReference type="PANTHER" id="PTHR11236:SF48">
    <property type="entry name" value="ISOCHORISMATE SYNTHASE MENF"/>
    <property type="match status" value="1"/>
</dbReference>
<evidence type="ECO:0000256" key="9">
    <source>
        <dbReference type="ARBA" id="ARBA00022822"/>
    </source>
</evidence>
<dbReference type="GO" id="GO:0004049">
    <property type="term" value="F:anthranilate synthase activity"/>
    <property type="evidence" value="ECO:0007669"/>
    <property type="project" value="UniProtKB-EC"/>
</dbReference>
<evidence type="ECO:0000256" key="3">
    <source>
        <dbReference type="ARBA" id="ARBA00009562"/>
    </source>
</evidence>
<organism evidence="18 19">
    <name type="scientific">Aliisedimentitalea scapharcae</name>
    <dbReference type="NCBI Taxonomy" id="1524259"/>
    <lineage>
        <taxon>Bacteria</taxon>
        <taxon>Pseudomonadati</taxon>
        <taxon>Pseudomonadota</taxon>
        <taxon>Alphaproteobacteria</taxon>
        <taxon>Rhodobacterales</taxon>
        <taxon>Roseobacteraceae</taxon>
        <taxon>Aliisedimentitalea</taxon>
    </lineage>
</organism>
<dbReference type="InterPro" id="IPR019999">
    <property type="entry name" value="Anth_synth_I-like"/>
</dbReference>
<feature type="domain" description="Anthranilate synthase component I N-terminal" evidence="17">
    <location>
        <begin position="29"/>
        <end position="174"/>
    </location>
</feature>
<evidence type="ECO:0000256" key="6">
    <source>
        <dbReference type="ARBA" id="ARBA00020653"/>
    </source>
</evidence>
<evidence type="ECO:0000256" key="8">
    <source>
        <dbReference type="ARBA" id="ARBA00022723"/>
    </source>
</evidence>
<evidence type="ECO:0000256" key="1">
    <source>
        <dbReference type="ARBA" id="ARBA00001946"/>
    </source>
</evidence>
<dbReference type="InterPro" id="IPR005256">
    <property type="entry name" value="Anth_synth_I_PabB"/>
</dbReference>
<keyword evidence="10 15" id="KW-0460">Magnesium</keyword>
<dbReference type="PANTHER" id="PTHR11236">
    <property type="entry name" value="AMINOBENZOATE/ANTHRANILATE SYNTHASE"/>
    <property type="match status" value="1"/>
</dbReference>
<dbReference type="PRINTS" id="PR00095">
    <property type="entry name" value="ANTSNTHASEI"/>
</dbReference>
<evidence type="ECO:0000256" key="11">
    <source>
        <dbReference type="ARBA" id="ARBA00023141"/>
    </source>
</evidence>
<accession>A0ABZ2XXP4</accession>
<gene>
    <name evidence="15 18" type="primary">trpE</name>
    <name evidence="18" type="ORF">QEZ52_10145</name>
</gene>
<evidence type="ECO:0000256" key="7">
    <source>
        <dbReference type="ARBA" id="ARBA00022605"/>
    </source>
</evidence>
<comment type="subunit">
    <text evidence="4 15">Heterotetramer consisting of two non-identical subunits: a beta subunit (TrpG) and a large alpha subunit (TrpE).</text>
</comment>
<keyword evidence="19" id="KW-1185">Reference proteome</keyword>
<dbReference type="Pfam" id="PF04715">
    <property type="entry name" value="Anth_synt_I_N"/>
    <property type="match status" value="1"/>
</dbReference>
<dbReference type="RefSeq" id="WP_406650125.1">
    <property type="nucleotide sequence ID" value="NZ_CP123584.1"/>
</dbReference>
<feature type="domain" description="Chorismate-utilising enzyme C-terminal" evidence="16">
    <location>
        <begin position="230"/>
        <end position="483"/>
    </location>
</feature>
<evidence type="ECO:0000259" key="17">
    <source>
        <dbReference type="Pfam" id="PF04715"/>
    </source>
</evidence>
<comment type="similarity">
    <text evidence="3 15">Belongs to the anthranilate synthase component I family.</text>
</comment>
<dbReference type="Pfam" id="PF00425">
    <property type="entry name" value="Chorismate_bind"/>
    <property type="match status" value="1"/>
</dbReference>
<dbReference type="NCBIfam" id="TIGR00564">
    <property type="entry name" value="trpE_most"/>
    <property type="match status" value="1"/>
</dbReference>
<evidence type="ECO:0000313" key="19">
    <source>
        <dbReference type="Proteomes" id="UP001623232"/>
    </source>
</evidence>
<reference evidence="18 19" key="1">
    <citation type="submission" date="2023-04" db="EMBL/GenBank/DDBJ databases">
        <title>Complete genome sequence of Alisedimentitalea scapharcae.</title>
        <authorList>
            <person name="Rong J.-C."/>
            <person name="Yi M.-L."/>
            <person name="Zhao Q."/>
        </authorList>
    </citation>
    <scope>NUCLEOTIDE SEQUENCE [LARGE SCALE GENOMIC DNA]</scope>
    <source>
        <strain evidence="18 19">KCTC 42119</strain>
    </source>
</reference>
<dbReference type="InterPro" id="IPR015890">
    <property type="entry name" value="Chorismate_C"/>
</dbReference>
<sequence length="503" mass="54737">MALTPDYDSFARAYEAGENQVVYTRLAADLDTPVSLMLKLTGAQKDAFMLESVTGGEVRGRYSIIGMKPDLVWRCRGELSELNRSARYDAEDFTAQDGNPMDNLRALIGESRIDLPEDLPQAAAGLFGYLGYDTVRLVEHLPNVNPDPLGLPDALMLRPSVVAVLDGVKGEVTVVSPAWVSDGQTAKAAYAQAAERVMDAVRDLERAMPAETRDLGDADDIAAPVSNFTKDGYMAAVEKAKDYIRAGDIFQVVPAQRWSQDFRQPPFALYRSLRRTNPSPFMFYFNFGGFQVVGASPEILVRVFGSEVTIRPIAGTRPRGATPEEDKALEADLLADKKELAEHLMLLDLGRNDTARVTKIGTVRPTEKFIIERYSHVMHIVSNVVGELAEDKDALDAFFAGMPAGTVSGAPKVRAMEIIDELEPEKRGVYGGGVGYFSAGGDMDMCIALRTAVVKDQTLYIQAGGGVVYDSDPEAEYMETVHKSNAIRRAAADAGRFTGNGNG</sequence>
<evidence type="ECO:0000256" key="15">
    <source>
        <dbReference type="RuleBase" id="RU364045"/>
    </source>
</evidence>
<protein>
    <recommendedName>
        <fullName evidence="6 15">Anthranilate synthase component 1</fullName>
        <ecNumber evidence="5 15">4.1.3.27</ecNumber>
    </recommendedName>
</protein>
<comment type="function">
    <text evidence="13 15">Part of a heterotetrameric complex that catalyzes the two-step biosynthesis of anthranilate, an intermediate in the biosynthesis of L-tryptophan. In the first step, the glutamine-binding beta subunit (TrpG) of anthranilate synthase (AS) provides the glutamine amidotransferase activity which generates ammonia as a substrate that, along with chorismate, is used in the second step, catalyzed by the large alpha subunit of AS (TrpE) to produce anthranilate. In the absence of TrpG, TrpE can synthesize anthranilate directly from chorismate and high concentrations of ammonia.</text>
</comment>
<evidence type="ECO:0000259" key="16">
    <source>
        <dbReference type="Pfam" id="PF00425"/>
    </source>
</evidence>
<keyword evidence="11 15" id="KW-0057">Aromatic amino acid biosynthesis</keyword>
<dbReference type="Gene3D" id="3.60.120.10">
    <property type="entry name" value="Anthranilate synthase"/>
    <property type="match status" value="1"/>
</dbReference>
<evidence type="ECO:0000256" key="5">
    <source>
        <dbReference type="ARBA" id="ARBA00012266"/>
    </source>
</evidence>
<evidence type="ECO:0000256" key="10">
    <source>
        <dbReference type="ARBA" id="ARBA00022842"/>
    </source>
</evidence>
<name>A0ABZ2XXP4_9RHOB</name>
<dbReference type="EC" id="4.1.3.27" evidence="5 15"/>
<evidence type="ECO:0000256" key="14">
    <source>
        <dbReference type="ARBA" id="ARBA00047683"/>
    </source>
</evidence>